<protein>
    <recommendedName>
        <fullName evidence="10">8-amino-7-ketopelargonate synthase</fullName>
        <ecNumber evidence="10">2.3.1.47</ecNumber>
    </recommendedName>
</protein>
<proteinExistence type="inferred from homology"/>
<dbReference type="GO" id="GO:0008710">
    <property type="term" value="F:8-amino-7-oxononanoate synthase activity"/>
    <property type="evidence" value="ECO:0007669"/>
    <property type="project" value="UniProtKB-UniRule"/>
</dbReference>
<name>A0A953M323_9BACT</name>
<dbReference type="InterPro" id="IPR015421">
    <property type="entry name" value="PyrdxlP-dep_Trfase_major"/>
</dbReference>
<dbReference type="NCBIfam" id="TIGR00858">
    <property type="entry name" value="bioF"/>
    <property type="match status" value="1"/>
</dbReference>
<keyword evidence="6" id="KW-0093">Biotin biosynthesis</keyword>
<dbReference type="InterPro" id="IPR001917">
    <property type="entry name" value="Aminotrans_II_pyridoxalP_BS"/>
</dbReference>
<dbReference type="InterPro" id="IPR050087">
    <property type="entry name" value="AON_synthase_class-II"/>
</dbReference>
<comment type="subunit">
    <text evidence="4 10">Homodimer.</text>
</comment>
<keyword evidence="5 10" id="KW-0808">Transferase</keyword>
<evidence type="ECO:0000256" key="10">
    <source>
        <dbReference type="RuleBase" id="RU003693"/>
    </source>
</evidence>
<dbReference type="EC" id="2.3.1.47" evidence="10"/>
<evidence type="ECO:0000256" key="7">
    <source>
        <dbReference type="ARBA" id="ARBA00022898"/>
    </source>
</evidence>
<evidence type="ECO:0000259" key="11">
    <source>
        <dbReference type="Pfam" id="PF00155"/>
    </source>
</evidence>
<dbReference type="PANTHER" id="PTHR13693:SF77">
    <property type="entry name" value="8-AMINO-7-OXONONANOATE SYNTHASE"/>
    <property type="match status" value="1"/>
</dbReference>
<dbReference type="GO" id="GO:0030170">
    <property type="term" value="F:pyridoxal phosphate binding"/>
    <property type="evidence" value="ECO:0007669"/>
    <property type="project" value="InterPro"/>
</dbReference>
<keyword evidence="12" id="KW-0012">Acyltransferase</keyword>
<reference evidence="12" key="2">
    <citation type="submission" date="2021-08" db="EMBL/GenBank/DDBJ databases">
        <authorList>
            <person name="Dalcin Martins P."/>
        </authorList>
    </citation>
    <scope>NUCLEOTIDE SEQUENCE</scope>
    <source>
        <strain evidence="12">MAG_39</strain>
    </source>
</reference>
<reference evidence="12" key="1">
    <citation type="journal article" date="2021" name="bioRxiv">
        <title>Unraveling nitrogen, sulfur and carbon metabolic pathways and microbial community transcriptional responses to substrate deprivation and toxicity stresses in a bioreactor mimicking anoxic brackish coastal sediment conditions.</title>
        <authorList>
            <person name="Martins P.D."/>
            <person name="Echeveste M.J."/>
            <person name="Arshad A."/>
            <person name="Kurth J."/>
            <person name="Ouboter H."/>
            <person name="Jetten M.S.M."/>
            <person name="Welte C.U."/>
        </authorList>
    </citation>
    <scope>NUCLEOTIDE SEQUENCE</scope>
    <source>
        <strain evidence="12">MAG_39</strain>
    </source>
</reference>
<evidence type="ECO:0000256" key="8">
    <source>
        <dbReference type="ARBA" id="ARBA00047715"/>
    </source>
</evidence>
<organism evidence="12 13">
    <name type="scientific">Candidatus Nitrobium versatile</name>
    <dbReference type="NCBI Taxonomy" id="2884831"/>
    <lineage>
        <taxon>Bacteria</taxon>
        <taxon>Pseudomonadati</taxon>
        <taxon>Nitrospirota</taxon>
        <taxon>Nitrospiria</taxon>
        <taxon>Nitrospirales</taxon>
        <taxon>Nitrospiraceae</taxon>
        <taxon>Candidatus Nitrobium</taxon>
    </lineage>
</organism>
<dbReference type="InterPro" id="IPR004723">
    <property type="entry name" value="AONS_Archaea/Proteobacteria"/>
</dbReference>
<dbReference type="AlphaFoldDB" id="A0A953M323"/>
<comment type="cofactor">
    <cofactor evidence="1 9 10">
        <name>pyridoxal 5'-phosphate</name>
        <dbReference type="ChEBI" id="CHEBI:597326"/>
    </cofactor>
</comment>
<feature type="domain" description="Aminotransferase class I/classII large" evidence="11">
    <location>
        <begin position="40"/>
        <end position="385"/>
    </location>
</feature>
<gene>
    <name evidence="12" type="primary">bioF</name>
    <name evidence="12" type="ORF">K8I29_17835</name>
</gene>
<evidence type="ECO:0000256" key="4">
    <source>
        <dbReference type="ARBA" id="ARBA00011738"/>
    </source>
</evidence>
<evidence type="ECO:0000256" key="3">
    <source>
        <dbReference type="ARBA" id="ARBA00010008"/>
    </source>
</evidence>
<comment type="similarity">
    <text evidence="3 10">Belongs to the class-II pyridoxal-phosphate-dependent aminotransferase family. BioF subfamily.</text>
</comment>
<evidence type="ECO:0000313" key="12">
    <source>
        <dbReference type="EMBL" id="MBZ0158062.1"/>
    </source>
</evidence>
<dbReference type="PROSITE" id="PS00599">
    <property type="entry name" value="AA_TRANSFER_CLASS_2"/>
    <property type="match status" value="1"/>
</dbReference>
<sequence>MFADKLGELLQENLLRFVRDREAPPGRAADLSRIFIDGNELINFASNDYLGLAGHSTLTRAAREAMETFGFGSGASRLLAGGTSLHGELERAVASFKGTESALVFNSGYAANTGALPSLAEEGDTLFSDELNHASIIDGCRLSRAKTVIYRHRDPDHLAELLEREGGRRNVVVTDTVFSMDGDIAPLGDIYTVCARYNARAGASSVLLYIDDAHGTGVLGDGKGALSHFGIGPEPWILQMGTFSKALGSFGAFIAAERDTVQWLLNTARGFIYSTALPAAVIAASMAALQTVREEPLRVKKLWENRARLHEGLQAEEFDTLQSETPILPIVMETSGEALRFAEQLGKHRIYAPAIRPPTVAQPRIRLTVTAAHTFEDIDALLGALASIRKGRRV</sequence>
<evidence type="ECO:0000256" key="1">
    <source>
        <dbReference type="ARBA" id="ARBA00001933"/>
    </source>
</evidence>
<evidence type="ECO:0000256" key="5">
    <source>
        <dbReference type="ARBA" id="ARBA00022679"/>
    </source>
</evidence>
<dbReference type="Gene3D" id="3.40.640.10">
    <property type="entry name" value="Type I PLP-dependent aspartate aminotransferase-like (Major domain)"/>
    <property type="match status" value="1"/>
</dbReference>
<comment type="function">
    <text evidence="10">Catalyzes the decarboxylative condensation of pimeloyl-[acyl-carrier protein] and L-alanine to produce 8-amino-7-oxononanoate (AON), [acyl-carrier protein], and carbon dioxide.</text>
</comment>
<dbReference type="Pfam" id="PF00155">
    <property type="entry name" value="Aminotran_1_2"/>
    <property type="match status" value="1"/>
</dbReference>
<dbReference type="InterPro" id="IPR015424">
    <property type="entry name" value="PyrdxlP-dep_Trfase"/>
</dbReference>
<evidence type="ECO:0000313" key="13">
    <source>
        <dbReference type="Proteomes" id="UP000705867"/>
    </source>
</evidence>
<dbReference type="EMBL" id="JAIOIV010000133">
    <property type="protein sequence ID" value="MBZ0158062.1"/>
    <property type="molecule type" value="Genomic_DNA"/>
</dbReference>
<feature type="modified residue" description="N6-(pyridoxal phosphate)lysine" evidence="9">
    <location>
        <position position="245"/>
    </location>
</feature>
<evidence type="ECO:0000256" key="9">
    <source>
        <dbReference type="PIRSR" id="PIRSR604723-51"/>
    </source>
</evidence>
<accession>A0A953M323</accession>
<evidence type="ECO:0000256" key="6">
    <source>
        <dbReference type="ARBA" id="ARBA00022756"/>
    </source>
</evidence>
<dbReference type="Proteomes" id="UP000705867">
    <property type="component" value="Unassembled WGS sequence"/>
</dbReference>
<comment type="catalytic activity">
    <reaction evidence="8 10">
        <text>6-carboxyhexanoyl-[ACP] + L-alanine + H(+) = (8S)-8-amino-7-oxononanoate + holo-[ACP] + CO2</text>
        <dbReference type="Rhea" id="RHEA:42288"/>
        <dbReference type="Rhea" id="RHEA-COMP:9685"/>
        <dbReference type="Rhea" id="RHEA-COMP:9955"/>
        <dbReference type="ChEBI" id="CHEBI:15378"/>
        <dbReference type="ChEBI" id="CHEBI:16526"/>
        <dbReference type="ChEBI" id="CHEBI:57972"/>
        <dbReference type="ChEBI" id="CHEBI:64479"/>
        <dbReference type="ChEBI" id="CHEBI:78846"/>
        <dbReference type="ChEBI" id="CHEBI:149468"/>
        <dbReference type="EC" id="2.3.1.47"/>
    </reaction>
</comment>
<keyword evidence="7 9" id="KW-0663">Pyridoxal phosphate</keyword>
<dbReference type="GO" id="GO:0009102">
    <property type="term" value="P:biotin biosynthetic process"/>
    <property type="evidence" value="ECO:0007669"/>
    <property type="project" value="UniProtKB-UniRule"/>
</dbReference>
<dbReference type="Gene3D" id="3.90.1150.10">
    <property type="entry name" value="Aspartate Aminotransferase, domain 1"/>
    <property type="match status" value="1"/>
</dbReference>
<dbReference type="CDD" id="cd06454">
    <property type="entry name" value="KBL_like"/>
    <property type="match status" value="1"/>
</dbReference>
<dbReference type="SUPFAM" id="SSF53383">
    <property type="entry name" value="PLP-dependent transferases"/>
    <property type="match status" value="1"/>
</dbReference>
<dbReference type="InterPro" id="IPR004839">
    <property type="entry name" value="Aminotransferase_I/II_large"/>
</dbReference>
<dbReference type="PANTHER" id="PTHR13693">
    <property type="entry name" value="CLASS II AMINOTRANSFERASE/8-AMINO-7-OXONONANOATE SYNTHASE"/>
    <property type="match status" value="1"/>
</dbReference>
<comment type="caution">
    <text evidence="12">The sequence shown here is derived from an EMBL/GenBank/DDBJ whole genome shotgun (WGS) entry which is preliminary data.</text>
</comment>
<evidence type="ECO:0000256" key="2">
    <source>
        <dbReference type="ARBA" id="ARBA00004746"/>
    </source>
</evidence>
<dbReference type="InterPro" id="IPR015422">
    <property type="entry name" value="PyrdxlP-dep_Trfase_small"/>
</dbReference>
<comment type="pathway">
    <text evidence="2 10">Cofactor biosynthesis; biotin biosynthesis.</text>
</comment>